<dbReference type="PANTHER" id="PTHR43123:SF4">
    <property type="entry name" value="POLYSACCHARIDE DEACETYLASE"/>
    <property type="match status" value="1"/>
</dbReference>
<dbReference type="GO" id="GO:0016810">
    <property type="term" value="F:hydrolase activity, acting on carbon-nitrogen (but not peptide) bonds"/>
    <property type="evidence" value="ECO:0007669"/>
    <property type="project" value="InterPro"/>
</dbReference>
<organism evidence="2 3">
    <name type="scientific">Pseudomonas fluorescens</name>
    <dbReference type="NCBI Taxonomy" id="294"/>
    <lineage>
        <taxon>Bacteria</taxon>
        <taxon>Pseudomonadati</taxon>
        <taxon>Pseudomonadota</taxon>
        <taxon>Gammaproteobacteria</taxon>
        <taxon>Pseudomonadales</taxon>
        <taxon>Pseudomonadaceae</taxon>
        <taxon>Pseudomonas</taxon>
    </lineage>
</organism>
<dbReference type="PANTHER" id="PTHR43123">
    <property type="entry name" value="POLYSACCHARIDE DEACETYLASE-RELATED"/>
    <property type="match status" value="1"/>
</dbReference>
<gene>
    <name evidence="2" type="ORF">PS880_03503</name>
</gene>
<dbReference type="InterPro" id="IPR002509">
    <property type="entry name" value="NODB_dom"/>
</dbReference>
<dbReference type="Proteomes" id="UP000375525">
    <property type="component" value="Unassembled WGS sequence"/>
</dbReference>
<dbReference type="RefSeq" id="WP_191624690.1">
    <property type="nucleotide sequence ID" value="NZ_CABVIH010000017.1"/>
</dbReference>
<dbReference type="InterPro" id="IPR011330">
    <property type="entry name" value="Glyco_hydro/deAcase_b/a-brl"/>
</dbReference>
<dbReference type="Pfam" id="PF01522">
    <property type="entry name" value="Polysacc_deac_1"/>
    <property type="match status" value="1"/>
</dbReference>
<dbReference type="SUPFAM" id="SSF88713">
    <property type="entry name" value="Glycoside hydrolase/deacetylase"/>
    <property type="match status" value="1"/>
</dbReference>
<evidence type="ECO:0000313" key="3">
    <source>
        <dbReference type="Proteomes" id="UP000375525"/>
    </source>
</evidence>
<proteinExistence type="predicted"/>
<reference evidence="2 3" key="1">
    <citation type="submission" date="2019-09" db="EMBL/GenBank/DDBJ databases">
        <authorList>
            <person name="Chandra G."/>
            <person name="Truman W A."/>
        </authorList>
    </citation>
    <scope>NUCLEOTIDE SEQUENCE [LARGE SCALE GENOMIC DNA]</scope>
    <source>
        <strain evidence="2">PS880</strain>
    </source>
</reference>
<feature type="domain" description="NodB homology" evidence="1">
    <location>
        <begin position="80"/>
        <end position="175"/>
    </location>
</feature>
<dbReference type="EMBL" id="CABVIH010000017">
    <property type="protein sequence ID" value="VVP14781.1"/>
    <property type="molecule type" value="Genomic_DNA"/>
</dbReference>
<dbReference type="Gene3D" id="3.20.20.370">
    <property type="entry name" value="Glycoside hydrolase/deacetylase"/>
    <property type="match status" value="1"/>
</dbReference>
<dbReference type="CDD" id="cd10979">
    <property type="entry name" value="CE4_PuuE_like"/>
    <property type="match status" value="1"/>
</dbReference>
<accession>A0A5E7LN21</accession>
<dbReference type="GO" id="GO:0005975">
    <property type="term" value="P:carbohydrate metabolic process"/>
    <property type="evidence" value="ECO:0007669"/>
    <property type="project" value="InterPro"/>
</dbReference>
<protein>
    <recommendedName>
        <fullName evidence="1">NodB homology domain-containing protein</fullName>
    </recommendedName>
</protein>
<name>A0A5E7LN21_PSEFL</name>
<sequence>MLNHPQRYAYTPITRENPRTWPNGTRLAVYFVMGVEEYDFGSGLTENLMPGMPNPDFANASWRDYGNRVGALRLQQRFAQCDVPLSVLLNTEVYNHSPGLVEQLHAAGCELIGHGLSNSDTLAGRDRADERDYLGAVARRIEQHTGHAPLGWSSPWLSQNNHTVDLLAECGYGYVLDLGMDDRAVWLDSEHGPFLHIPYALELNDSSTIIGRQASASDFCQMIIDQFDELLDASADQPLVMSVVVHSFISGQPFRLRQLTRALQHICAHREGIWLTTPDRIHDCIQVEPGLAC</sequence>
<dbReference type="AlphaFoldDB" id="A0A5E7LN21"/>
<evidence type="ECO:0000259" key="1">
    <source>
        <dbReference type="Pfam" id="PF01522"/>
    </source>
</evidence>
<evidence type="ECO:0000313" key="2">
    <source>
        <dbReference type="EMBL" id="VVP14781.1"/>
    </source>
</evidence>